<dbReference type="eggNOG" id="ENOG502S0SV">
    <property type="taxonomic scope" value="Eukaryota"/>
</dbReference>
<dbReference type="Pfam" id="PF00531">
    <property type="entry name" value="Death"/>
    <property type="match status" value="1"/>
</dbReference>
<dbReference type="GO" id="GO:0051384">
    <property type="term" value="P:response to glucocorticoid"/>
    <property type="evidence" value="ECO:0007669"/>
    <property type="project" value="Ensembl"/>
</dbReference>
<dbReference type="GO" id="GO:0043066">
    <property type="term" value="P:negative regulation of apoptotic process"/>
    <property type="evidence" value="ECO:0000318"/>
    <property type="project" value="GO_Central"/>
</dbReference>
<dbReference type="GO" id="GO:0042802">
    <property type="term" value="F:identical protein binding"/>
    <property type="evidence" value="ECO:0007669"/>
    <property type="project" value="Ensembl"/>
</dbReference>
<evidence type="ECO:0000256" key="2">
    <source>
        <dbReference type="ARBA" id="ARBA00004285"/>
    </source>
</evidence>
<keyword evidence="17" id="KW-1133">Transmembrane helix</keyword>
<proteinExistence type="predicted"/>
<keyword evidence="11" id="KW-0325">Glycoprotein</keyword>
<dbReference type="GO" id="GO:0045121">
    <property type="term" value="C:membrane raft"/>
    <property type="evidence" value="ECO:0000318"/>
    <property type="project" value="GO_Central"/>
</dbReference>
<dbReference type="PANTHER" id="PTHR46874">
    <property type="entry name" value="TUMOR NECROSIS FACTOR RECEPTOR SUPERFAMILY MEMBER 6"/>
    <property type="match status" value="1"/>
</dbReference>
<dbReference type="Proteomes" id="UP000001646">
    <property type="component" value="Unplaced"/>
</dbReference>
<keyword evidence="8" id="KW-0112">Calmodulin-binding</keyword>
<feature type="domain" description="TNFR-Cys" evidence="20">
    <location>
        <begin position="135"/>
        <end position="173"/>
    </location>
</feature>
<keyword evidence="12" id="KW-0449">Lipoprotein</keyword>
<dbReference type="PANTHER" id="PTHR46874:SF1">
    <property type="entry name" value="TUMOR NECROSIS FACTOR RECEPTOR SUPERFAMILY MEMBER 6"/>
    <property type="match status" value="1"/>
</dbReference>
<comment type="caution">
    <text evidence="16">Lacks conserved residue(s) required for the propagation of feature annotation.</text>
</comment>
<dbReference type="GO" id="GO:0045060">
    <property type="term" value="P:negative thymic T cell selection"/>
    <property type="evidence" value="ECO:0007669"/>
    <property type="project" value="Ensembl"/>
</dbReference>
<reference evidence="21" key="3">
    <citation type="submission" date="2025-09" db="UniProtKB">
        <authorList>
            <consortium name="Ensembl"/>
        </authorList>
    </citation>
    <scope>IDENTIFICATION</scope>
</reference>
<gene>
    <name evidence="21" type="primary">FAS</name>
</gene>
<dbReference type="CTD" id="355"/>
<name>H9G3N9_ANOCA</name>
<evidence type="ECO:0000256" key="18">
    <source>
        <dbReference type="SAM" id="SignalP"/>
    </source>
</evidence>
<dbReference type="Bgee" id="ENSACAG00000000472">
    <property type="expression patterns" value="Expressed in adrenal gland and 8 other cell types or tissues"/>
</dbReference>
<dbReference type="PROSITE" id="PS50050">
    <property type="entry name" value="TNFR_NGFR_2"/>
    <property type="match status" value="2"/>
</dbReference>
<evidence type="ECO:0000256" key="13">
    <source>
        <dbReference type="ARBA" id="ARBA00030181"/>
    </source>
</evidence>
<dbReference type="GO" id="GO:0016604">
    <property type="term" value="C:nuclear body"/>
    <property type="evidence" value="ECO:0007669"/>
    <property type="project" value="Ensembl"/>
</dbReference>
<dbReference type="GO" id="GO:0031265">
    <property type="term" value="C:CD95 death-inducing signaling complex"/>
    <property type="evidence" value="ECO:0000318"/>
    <property type="project" value="GO_Central"/>
</dbReference>
<dbReference type="GO" id="GO:0008625">
    <property type="term" value="P:extrinsic apoptotic signaling pathway via death domain receptors"/>
    <property type="evidence" value="ECO:0007669"/>
    <property type="project" value="Ensembl"/>
</dbReference>
<dbReference type="GO" id="GO:0005829">
    <property type="term" value="C:cytosol"/>
    <property type="evidence" value="ECO:0007669"/>
    <property type="project" value="Ensembl"/>
</dbReference>
<evidence type="ECO:0000256" key="5">
    <source>
        <dbReference type="ARBA" id="ARBA00022703"/>
    </source>
</evidence>
<evidence type="ECO:0000259" key="19">
    <source>
        <dbReference type="PROSITE" id="PS50017"/>
    </source>
</evidence>
<dbReference type="KEGG" id="acs:100551688"/>
<evidence type="ECO:0000256" key="17">
    <source>
        <dbReference type="SAM" id="Phobius"/>
    </source>
</evidence>
<dbReference type="Pfam" id="PF00020">
    <property type="entry name" value="TNFR_c6"/>
    <property type="match status" value="2"/>
</dbReference>
<keyword evidence="9" id="KW-0564">Palmitate</keyword>
<evidence type="ECO:0000256" key="11">
    <source>
        <dbReference type="ARBA" id="ARBA00023180"/>
    </source>
</evidence>
<evidence type="ECO:0000256" key="14">
    <source>
        <dbReference type="ARBA" id="ARBA00032338"/>
    </source>
</evidence>
<dbReference type="GeneID" id="100551688"/>
<dbReference type="GO" id="GO:0071285">
    <property type="term" value="P:cellular response to lithium ion"/>
    <property type="evidence" value="ECO:0007669"/>
    <property type="project" value="Ensembl"/>
</dbReference>
<reference evidence="21" key="2">
    <citation type="submission" date="2025-08" db="UniProtKB">
        <authorList>
            <consortium name="Ensembl"/>
        </authorList>
    </citation>
    <scope>IDENTIFICATION</scope>
</reference>
<dbReference type="GO" id="GO:0097049">
    <property type="term" value="P:motor neuron apoptotic process"/>
    <property type="evidence" value="ECO:0000318"/>
    <property type="project" value="GO_Central"/>
</dbReference>
<evidence type="ECO:0000256" key="16">
    <source>
        <dbReference type="PROSITE-ProRule" id="PRU00206"/>
    </source>
</evidence>
<dbReference type="GO" id="GO:0007623">
    <property type="term" value="P:circadian rhythm"/>
    <property type="evidence" value="ECO:0007669"/>
    <property type="project" value="Ensembl"/>
</dbReference>
<dbReference type="GO" id="GO:0050869">
    <property type="term" value="P:negative regulation of B cell activation"/>
    <property type="evidence" value="ECO:0007669"/>
    <property type="project" value="Ensembl"/>
</dbReference>
<feature type="repeat" description="TNFR-Cys" evidence="16">
    <location>
        <begin position="135"/>
        <end position="173"/>
    </location>
</feature>
<keyword evidence="6 18" id="KW-0732">Signal</keyword>
<evidence type="ECO:0000256" key="12">
    <source>
        <dbReference type="ARBA" id="ARBA00023288"/>
    </source>
</evidence>
<dbReference type="GO" id="GO:0097284">
    <property type="term" value="P:hepatocyte apoptotic process"/>
    <property type="evidence" value="ECO:0007669"/>
    <property type="project" value="Ensembl"/>
</dbReference>
<dbReference type="InterPro" id="IPR011029">
    <property type="entry name" value="DEATH-like_dom_sf"/>
</dbReference>
<dbReference type="GO" id="GO:0048536">
    <property type="term" value="P:spleen development"/>
    <property type="evidence" value="ECO:0007669"/>
    <property type="project" value="Ensembl"/>
</dbReference>
<dbReference type="InterPro" id="IPR001368">
    <property type="entry name" value="TNFR/NGFR_Cys_rich_reg"/>
</dbReference>
<evidence type="ECO:0000256" key="9">
    <source>
        <dbReference type="ARBA" id="ARBA00023139"/>
    </source>
</evidence>
<evidence type="ECO:0000256" key="4">
    <source>
        <dbReference type="ARBA" id="ARBA00022475"/>
    </source>
</evidence>
<accession>H9G3N9</accession>
<dbReference type="GO" id="GO:0019724">
    <property type="term" value="P:B cell mediated immunity"/>
    <property type="evidence" value="ECO:0007669"/>
    <property type="project" value="Ensembl"/>
</dbReference>
<evidence type="ECO:0000313" key="22">
    <source>
        <dbReference type="Proteomes" id="UP000001646"/>
    </source>
</evidence>
<keyword evidence="7" id="KW-0677">Repeat</keyword>
<keyword evidence="17" id="KW-0812">Transmembrane</keyword>
<dbReference type="GO" id="GO:0071260">
    <property type="term" value="P:cellular response to mechanical stimulus"/>
    <property type="evidence" value="ECO:0007669"/>
    <property type="project" value="Ensembl"/>
</dbReference>
<dbReference type="GO" id="GO:1901532">
    <property type="term" value="P:regulation of hematopoietic progenitor cell differentiation"/>
    <property type="evidence" value="ECO:0007669"/>
    <property type="project" value="Ensembl"/>
</dbReference>
<dbReference type="OrthoDB" id="10031141at2759"/>
<dbReference type="SMART" id="SM00208">
    <property type="entry name" value="TNFR"/>
    <property type="match status" value="2"/>
</dbReference>
<dbReference type="GO" id="GO:0005031">
    <property type="term" value="F:tumor necrosis factor receptor activity"/>
    <property type="evidence" value="ECO:0000318"/>
    <property type="project" value="GO_Central"/>
</dbReference>
<feature type="signal peptide" evidence="18">
    <location>
        <begin position="1"/>
        <end position="17"/>
    </location>
</feature>
<evidence type="ECO:0000256" key="7">
    <source>
        <dbReference type="ARBA" id="ARBA00022737"/>
    </source>
</evidence>
<dbReference type="GO" id="GO:0036337">
    <property type="term" value="P:Fas signaling pathway"/>
    <property type="evidence" value="ECO:0007669"/>
    <property type="project" value="Ensembl"/>
</dbReference>
<organism evidence="21 22">
    <name type="scientific">Anolis carolinensis</name>
    <name type="common">Green anole</name>
    <name type="synonym">American chameleon</name>
    <dbReference type="NCBI Taxonomy" id="28377"/>
    <lineage>
        <taxon>Eukaryota</taxon>
        <taxon>Metazoa</taxon>
        <taxon>Chordata</taxon>
        <taxon>Craniata</taxon>
        <taxon>Vertebrata</taxon>
        <taxon>Euteleostomi</taxon>
        <taxon>Lepidosauria</taxon>
        <taxon>Squamata</taxon>
        <taxon>Bifurcata</taxon>
        <taxon>Unidentata</taxon>
        <taxon>Episquamata</taxon>
        <taxon>Toxicofera</taxon>
        <taxon>Iguania</taxon>
        <taxon>Dactyloidae</taxon>
        <taxon>Anolis</taxon>
    </lineage>
</organism>
<dbReference type="STRING" id="28377.ENSACAP00000000381"/>
<feature type="domain" description="TNFR-Cys" evidence="20">
    <location>
        <begin position="91"/>
        <end position="134"/>
    </location>
</feature>
<evidence type="ECO:0000259" key="20">
    <source>
        <dbReference type="PROSITE" id="PS50050"/>
    </source>
</evidence>
<dbReference type="AlphaFoldDB" id="H9G3N9"/>
<dbReference type="GO" id="GO:0006925">
    <property type="term" value="P:inflammatory cell apoptotic process"/>
    <property type="evidence" value="ECO:0007669"/>
    <property type="project" value="Ensembl"/>
</dbReference>
<dbReference type="Ensembl" id="ENSACAT00000000396.3">
    <property type="protein sequence ID" value="ENSACAP00000000381.3"/>
    <property type="gene ID" value="ENSACAG00000000472.3"/>
</dbReference>
<dbReference type="InterPro" id="IPR008063">
    <property type="entry name" value="Fas_rcpt"/>
</dbReference>
<dbReference type="PROSITE" id="PS50017">
    <property type="entry name" value="DEATH_DOMAIN"/>
    <property type="match status" value="1"/>
</dbReference>
<reference evidence="21" key="1">
    <citation type="submission" date="2009-12" db="EMBL/GenBank/DDBJ databases">
        <title>The Genome Sequence of Anolis carolinensis (Green Anole Lizard).</title>
        <authorList>
            <consortium name="The Genome Sequencing Platform"/>
            <person name="Di Palma F."/>
            <person name="Alfoldi J."/>
            <person name="Heiman D."/>
            <person name="Young S."/>
            <person name="Grabherr M."/>
            <person name="Johnson J."/>
            <person name="Lander E.S."/>
            <person name="Lindblad-Toh K."/>
        </authorList>
    </citation>
    <scope>NUCLEOTIDE SEQUENCE [LARGE SCALE GENOMIC DNA]</scope>
    <source>
        <strain evidence="21">JBL SC #1</strain>
    </source>
</reference>
<evidence type="ECO:0000256" key="8">
    <source>
        <dbReference type="ARBA" id="ARBA00022860"/>
    </source>
</evidence>
<feature type="repeat" description="TNFR-Cys" evidence="16">
    <location>
        <begin position="91"/>
        <end position="134"/>
    </location>
</feature>
<dbReference type="GO" id="GO:0005516">
    <property type="term" value="F:calmodulin binding"/>
    <property type="evidence" value="ECO:0007669"/>
    <property type="project" value="UniProtKB-KW"/>
</dbReference>
<dbReference type="SUPFAM" id="SSF47986">
    <property type="entry name" value="DEATH domain"/>
    <property type="match status" value="1"/>
</dbReference>
<dbReference type="GO" id="GO:0045637">
    <property type="term" value="P:regulation of myeloid cell differentiation"/>
    <property type="evidence" value="ECO:0007669"/>
    <property type="project" value="Ensembl"/>
</dbReference>
<keyword evidence="22" id="KW-1185">Reference proteome</keyword>
<dbReference type="GO" id="GO:0019900">
    <property type="term" value="F:kinase binding"/>
    <property type="evidence" value="ECO:0007669"/>
    <property type="project" value="Ensembl"/>
</dbReference>
<dbReference type="GO" id="GO:0097527">
    <property type="term" value="P:necroptotic signaling pathway"/>
    <property type="evidence" value="ECO:0000318"/>
    <property type="project" value="GO_Central"/>
</dbReference>
<dbReference type="Gene3D" id="1.10.533.10">
    <property type="entry name" value="Death Domain, Fas"/>
    <property type="match status" value="1"/>
</dbReference>
<dbReference type="GO" id="GO:0032872">
    <property type="term" value="P:regulation of stress-activated MAPK cascade"/>
    <property type="evidence" value="ECO:0000318"/>
    <property type="project" value="GO_Central"/>
</dbReference>
<comment type="subcellular location">
    <subcellularLocation>
        <location evidence="1">Cell membrane</location>
        <topology evidence="1">Single-pass type I membrane protein</topology>
    </subcellularLocation>
    <subcellularLocation>
        <location evidence="2">Membrane raft</location>
    </subcellularLocation>
</comment>
<evidence type="ECO:0000256" key="15">
    <source>
        <dbReference type="ARBA" id="ARBA00032502"/>
    </source>
</evidence>
<keyword evidence="4" id="KW-1003">Cell membrane</keyword>
<evidence type="ECO:0000313" key="21">
    <source>
        <dbReference type="Ensembl" id="ENSACAP00000000381.3"/>
    </source>
</evidence>
<dbReference type="InParanoid" id="H9G3N9"/>
<dbReference type="SUPFAM" id="SSF57586">
    <property type="entry name" value="TNF receptor-like"/>
    <property type="match status" value="2"/>
</dbReference>
<dbReference type="GO" id="GO:0045580">
    <property type="term" value="P:regulation of T cell differentiation"/>
    <property type="evidence" value="ECO:0007669"/>
    <property type="project" value="Ensembl"/>
</dbReference>
<sequence>MTGKLLLYLLTLCPACSLISGPSLDNDSHRPYKKRFAVKRISKRDGIICQLNMQYQFNTTTGVICCSSCNPGSVAINIGCTKTYPITKCKNCIEGKEYMDKFNHKTKCLRCNDCDKEHGLEVETNCTANQNVKCKCRPGFFCNSPPCQHCDPCDTCENGTVLEKCTETQNTKCQRREHVPWYKWALPILFVILVAVPVIFIICKRMRNNRRTYRIPPGDKNNETEPMYPDIDLTPCIPDIAEEMKLEQVMKFVRKLGVSPVCIDAVKNNNNNDVTEQKIKLLECWYQETGRKGAFKTLITTLDKLDLRATADKIQQKINPEA</sequence>
<feature type="chain" id="PRO_5032501534" description="Tumor necrosis factor receptor superfamily member 6" evidence="18">
    <location>
        <begin position="18"/>
        <end position="322"/>
    </location>
</feature>
<dbReference type="GO" id="GO:0034198">
    <property type="term" value="P:cellular response to amino acid starvation"/>
    <property type="evidence" value="ECO:0007669"/>
    <property type="project" value="Ensembl"/>
</dbReference>
<keyword evidence="5" id="KW-0053">Apoptosis</keyword>
<evidence type="ECO:0000256" key="10">
    <source>
        <dbReference type="ARBA" id="ARBA00023157"/>
    </source>
</evidence>
<dbReference type="Gene3D" id="2.10.50.10">
    <property type="entry name" value="Tumor Necrosis Factor Receptor, subunit A, domain 2"/>
    <property type="match status" value="2"/>
</dbReference>
<dbReference type="GO" id="GO:0006924">
    <property type="term" value="P:activation-induced cell death of T cells"/>
    <property type="evidence" value="ECO:0000318"/>
    <property type="project" value="GO_Central"/>
</dbReference>
<dbReference type="GO" id="GO:0009897">
    <property type="term" value="C:external side of plasma membrane"/>
    <property type="evidence" value="ECO:0000318"/>
    <property type="project" value="GO_Central"/>
</dbReference>
<dbReference type="GO" id="GO:0010467">
    <property type="term" value="P:gene expression"/>
    <property type="evidence" value="ECO:0007669"/>
    <property type="project" value="Ensembl"/>
</dbReference>
<keyword evidence="10" id="KW-1015">Disulfide bond</keyword>
<dbReference type="GO" id="GO:2001235">
    <property type="term" value="P:positive regulation of apoptotic signaling pathway"/>
    <property type="evidence" value="ECO:0007669"/>
    <property type="project" value="Ensembl"/>
</dbReference>
<dbReference type="GO" id="GO:0071455">
    <property type="term" value="P:cellular response to hyperoxia"/>
    <property type="evidence" value="ECO:0007669"/>
    <property type="project" value="Ensembl"/>
</dbReference>
<dbReference type="GO" id="GO:1903428">
    <property type="term" value="P:positive regulation of reactive oxygen species biosynthetic process"/>
    <property type="evidence" value="ECO:0007669"/>
    <property type="project" value="Ensembl"/>
</dbReference>
<dbReference type="SMART" id="SM00005">
    <property type="entry name" value="DEATH"/>
    <property type="match status" value="1"/>
</dbReference>
<keyword evidence="17" id="KW-0472">Membrane</keyword>
<dbReference type="PRINTS" id="PR01680">
    <property type="entry name" value="TNFACTORR6"/>
</dbReference>
<dbReference type="GO" id="GO:0097192">
    <property type="term" value="P:extrinsic apoptotic signaling pathway in absence of ligand"/>
    <property type="evidence" value="ECO:0007669"/>
    <property type="project" value="Ensembl"/>
</dbReference>
<evidence type="ECO:0000256" key="6">
    <source>
        <dbReference type="ARBA" id="ARBA00022729"/>
    </source>
</evidence>
<dbReference type="GeneTree" id="ENSGT00950000183126"/>
<evidence type="ECO:0000256" key="3">
    <source>
        <dbReference type="ARBA" id="ARBA00015761"/>
    </source>
</evidence>
<feature type="transmembrane region" description="Helical" evidence="17">
    <location>
        <begin position="181"/>
        <end position="203"/>
    </location>
</feature>
<dbReference type="InterPro" id="IPR000488">
    <property type="entry name" value="Death_dom"/>
</dbReference>
<dbReference type="GO" id="GO:0031334">
    <property type="term" value="P:positive regulation of protein-containing complex assembly"/>
    <property type="evidence" value="ECO:0007669"/>
    <property type="project" value="Ensembl"/>
</dbReference>
<feature type="domain" description="Death" evidence="19">
    <location>
        <begin position="251"/>
        <end position="318"/>
    </location>
</feature>
<dbReference type="GO" id="GO:0005576">
    <property type="term" value="C:extracellular region"/>
    <property type="evidence" value="ECO:0007669"/>
    <property type="project" value="Ensembl"/>
</dbReference>
<evidence type="ECO:0000256" key="1">
    <source>
        <dbReference type="ARBA" id="ARBA00004251"/>
    </source>
</evidence>
<dbReference type="GO" id="GO:0009636">
    <property type="term" value="P:response to toxic substance"/>
    <property type="evidence" value="ECO:0007669"/>
    <property type="project" value="Ensembl"/>
</dbReference>
<dbReference type="HOGENOM" id="CLU_067123_1_0_1"/>
<dbReference type="GO" id="GO:0045577">
    <property type="term" value="P:regulation of B cell differentiation"/>
    <property type="evidence" value="ECO:0007669"/>
    <property type="project" value="Ensembl"/>
</dbReference>
<protein>
    <recommendedName>
        <fullName evidence="3">Tumor necrosis factor receptor superfamily member 6</fullName>
    </recommendedName>
    <alternativeName>
        <fullName evidence="14">Apo-1 antigen</fullName>
    </alternativeName>
    <alternativeName>
        <fullName evidence="15">Apoptosis-mediating surface antigen FAS</fullName>
    </alternativeName>
    <alternativeName>
        <fullName evidence="13">FASLG receptor</fullName>
    </alternativeName>
</protein>